<evidence type="ECO:0000256" key="3">
    <source>
        <dbReference type="SAM" id="SignalP"/>
    </source>
</evidence>
<name>A0A3S1BGQ1_ELYCH</name>
<gene>
    <name evidence="5" type="ORF">EGW08_011907</name>
</gene>
<dbReference type="OrthoDB" id="6089342at2759"/>
<proteinExistence type="predicted"/>
<dbReference type="InterPro" id="IPR003961">
    <property type="entry name" value="FN3_dom"/>
</dbReference>
<evidence type="ECO:0000256" key="1">
    <source>
        <dbReference type="ARBA" id="ARBA00022737"/>
    </source>
</evidence>
<reference evidence="5 6" key="1">
    <citation type="submission" date="2019-01" db="EMBL/GenBank/DDBJ databases">
        <title>A draft genome assembly of the solar-powered sea slug Elysia chlorotica.</title>
        <authorList>
            <person name="Cai H."/>
            <person name="Li Q."/>
            <person name="Fang X."/>
            <person name="Li J."/>
            <person name="Curtis N.E."/>
            <person name="Altenburger A."/>
            <person name="Shibata T."/>
            <person name="Feng M."/>
            <person name="Maeda T."/>
            <person name="Schwartz J.A."/>
            <person name="Shigenobu S."/>
            <person name="Lundholm N."/>
            <person name="Nishiyama T."/>
            <person name="Yang H."/>
            <person name="Hasebe M."/>
            <person name="Li S."/>
            <person name="Pierce S.K."/>
            <person name="Wang J."/>
        </authorList>
    </citation>
    <scope>NUCLEOTIDE SEQUENCE [LARGE SCALE GENOMIC DNA]</scope>
    <source>
        <strain evidence="5">EC2010</strain>
        <tissue evidence="5">Whole organism of an adult</tissue>
    </source>
</reference>
<dbReference type="Pfam" id="PF00041">
    <property type="entry name" value="fn3"/>
    <property type="match status" value="1"/>
</dbReference>
<organism evidence="5 6">
    <name type="scientific">Elysia chlorotica</name>
    <name type="common">Eastern emerald elysia</name>
    <name type="synonym">Sea slug</name>
    <dbReference type="NCBI Taxonomy" id="188477"/>
    <lineage>
        <taxon>Eukaryota</taxon>
        <taxon>Metazoa</taxon>
        <taxon>Spiralia</taxon>
        <taxon>Lophotrochozoa</taxon>
        <taxon>Mollusca</taxon>
        <taxon>Gastropoda</taxon>
        <taxon>Heterobranchia</taxon>
        <taxon>Euthyneura</taxon>
        <taxon>Panpulmonata</taxon>
        <taxon>Sacoglossa</taxon>
        <taxon>Placobranchoidea</taxon>
        <taxon>Plakobranchidae</taxon>
        <taxon>Elysia</taxon>
    </lineage>
</organism>
<feature type="compositionally biased region" description="Acidic residues" evidence="2">
    <location>
        <begin position="409"/>
        <end position="419"/>
    </location>
</feature>
<dbReference type="InterPro" id="IPR013783">
    <property type="entry name" value="Ig-like_fold"/>
</dbReference>
<dbReference type="STRING" id="188477.A0A3S1BGQ1"/>
<comment type="caution">
    <text evidence="5">The sequence shown here is derived from an EMBL/GenBank/DDBJ whole genome shotgun (WGS) entry which is preliminary data.</text>
</comment>
<dbReference type="EMBL" id="RQTK01000398">
    <property type="protein sequence ID" value="RUS80338.1"/>
    <property type="molecule type" value="Genomic_DNA"/>
</dbReference>
<feature type="domain" description="Fibronectin type-III" evidence="4">
    <location>
        <begin position="430"/>
        <end position="524"/>
    </location>
</feature>
<dbReference type="PROSITE" id="PS50853">
    <property type="entry name" value="FN3"/>
    <property type="match status" value="2"/>
</dbReference>
<sequence>MIRISIIQLIGILLVCIFATSGEKDRRATYYGRPNRTAKIQFQLPGSRVLCTLRANGGCTRIVESEFTAVGVNVIITDATSKDAGKITCASTEGKDTVELVVYDDETSFGEPRDIKVEAISSTQVLVSWKNPLKNPQYLDGYLVTFTGEVEHGRLNRRVDFSDSSYEEFDGTMVIEGVYPGASQLTITPYFKHGQVQYWQIPGPGVTYNINPTLWEGPELSIRAVALTPDTVLASLQVLDSDIVSDLETSYMDTSSQTWTDFKVDSDERFAILTDLQPQSTYLFKAKAVLRLGKKEVVTHVATPPSATPAPSNVDVESNGDSSLGIKWQQERSGSVKGYIVTVEEQQPDESYRIHTKKTSTARELTVEGISTEQQYRITVSNFDLGGPGPASEAVLYPEVAYTASPEDCSAEPEPDVDPQESGSTETSVAPYSLDVRVVKQTPIRCRVTWFLPNGDLGDLEEFHILLTSSSGQKHIDTKLNKTHRSINLHPLNRDTSYRLTVEALDSLGNVLVSKEIEITADRSGASASPELQLYVSEIRDQRARLAWFPSLVDPSKLKNVRLIIKKDGPDGTVLLKRTISPSKNTITLAKVPPNSIFYIVVEAIGHDDAAFLSSALTLETPSAGGVGDPVTGAPLAKRPPLLKEVAQLKVTSVDIRFTVGKVFWRDEGIPIPYELKKDVPVFVEWTEIIGDNRRSTNSGLSKPGAKYFEMRNLTRFAKYEVRVKYARGVPGTGRNEWSVPKQGQE</sequence>
<keyword evidence="3" id="KW-0732">Signal</keyword>
<keyword evidence="6" id="KW-1185">Reference proteome</keyword>
<evidence type="ECO:0000259" key="4">
    <source>
        <dbReference type="PROSITE" id="PS50853"/>
    </source>
</evidence>
<dbReference type="AlphaFoldDB" id="A0A3S1BGQ1"/>
<dbReference type="CDD" id="cd00063">
    <property type="entry name" value="FN3"/>
    <property type="match status" value="3"/>
</dbReference>
<dbReference type="SUPFAM" id="SSF49265">
    <property type="entry name" value="Fibronectin type III"/>
    <property type="match status" value="3"/>
</dbReference>
<feature type="signal peptide" evidence="3">
    <location>
        <begin position="1"/>
        <end position="22"/>
    </location>
</feature>
<dbReference type="PANTHER" id="PTHR46708:SF2">
    <property type="entry name" value="FIBRONECTIN TYPE-III DOMAIN-CONTAINING PROTEIN"/>
    <property type="match status" value="1"/>
</dbReference>
<feature type="domain" description="Fibronectin type-III" evidence="4">
    <location>
        <begin position="310"/>
        <end position="406"/>
    </location>
</feature>
<evidence type="ECO:0000256" key="2">
    <source>
        <dbReference type="SAM" id="MobiDB-lite"/>
    </source>
</evidence>
<dbReference type="Gene3D" id="2.60.40.10">
    <property type="entry name" value="Immunoglobulins"/>
    <property type="match status" value="4"/>
</dbReference>
<keyword evidence="1" id="KW-0677">Repeat</keyword>
<feature type="chain" id="PRO_5018549241" description="Fibronectin type-III domain-containing protein" evidence="3">
    <location>
        <begin position="23"/>
        <end position="746"/>
    </location>
</feature>
<dbReference type="InterPro" id="IPR050991">
    <property type="entry name" value="ECM_Regulatory_Proteins"/>
</dbReference>
<dbReference type="SMART" id="SM00060">
    <property type="entry name" value="FN3"/>
    <property type="match status" value="5"/>
</dbReference>
<dbReference type="PANTHER" id="PTHR46708">
    <property type="entry name" value="TENASCIN"/>
    <property type="match status" value="1"/>
</dbReference>
<dbReference type="Proteomes" id="UP000271974">
    <property type="component" value="Unassembled WGS sequence"/>
</dbReference>
<evidence type="ECO:0000313" key="6">
    <source>
        <dbReference type="Proteomes" id="UP000271974"/>
    </source>
</evidence>
<protein>
    <recommendedName>
        <fullName evidence="4">Fibronectin type-III domain-containing protein</fullName>
    </recommendedName>
</protein>
<feature type="region of interest" description="Disordered" evidence="2">
    <location>
        <begin position="405"/>
        <end position="428"/>
    </location>
</feature>
<accession>A0A3S1BGQ1</accession>
<evidence type="ECO:0000313" key="5">
    <source>
        <dbReference type="EMBL" id="RUS80338.1"/>
    </source>
</evidence>
<dbReference type="InterPro" id="IPR036116">
    <property type="entry name" value="FN3_sf"/>
</dbReference>